<name>A0ABD3E532_9LAMI</name>
<organism evidence="2 3">
    <name type="scientific">Castilleja foliolosa</name>
    <dbReference type="NCBI Taxonomy" id="1961234"/>
    <lineage>
        <taxon>Eukaryota</taxon>
        <taxon>Viridiplantae</taxon>
        <taxon>Streptophyta</taxon>
        <taxon>Embryophyta</taxon>
        <taxon>Tracheophyta</taxon>
        <taxon>Spermatophyta</taxon>
        <taxon>Magnoliopsida</taxon>
        <taxon>eudicotyledons</taxon>
        <taxon>Gunneridae</taxon>
        <taxon>Pentapetalae</taxon>
        <taxon>asterids</taxon>
        <taxon>lamiids</taxon>
        <taxon>Lamiales</taxon>
        <taxon>Orobanchaceae</taxon>
        <taxon>Pedicularideae</taxon>
        <taxon>Castillejinae</taxon>
        <taxon>Castilleja</taxon>
    </lineage>
</organism>
<dbReference type="PANTHER" id="PTHR48449">
    <property type="entry name" value="DUF1985 DOMAIN-CONTAINING PROTEIN"/>
    <property type="match status" value="1"/>
</dbReference>
<evidence type="ECO:0000313" key="3">
    <source>
        <dbReference type="Proteomes" id="UP001632038"/>
    </source>
</evidence>
<dbReference type="EMBL" id="JAVIJP010000008">
    <property type="protein sequence ID" value="KAL3648190.1"/>
    <property type="molecule type" value="Genomic_DNA"/>
</dbReference>
<keyword evidence="3" id="KW-1185">Reference proteome</keyword>
<dbReference type="AlphaFoldDB" id="A0ABD3E532"/>
<accession>A0ABD3E532</accession>
<evidence type="ECO:0000256" key="1">
    <source>
        <dbReference type="SAM" id="MobiDB-lite"/>
    </source>
</evidence>
<proteinExistence type="predicted"/>
<dbReference type="Proteomes" id="UP001632038">
    <property type="component" value="Unassembled WGS sequence"/>
</dbReference>
<evidence type="ECO:0008006" key="4">
    <source>
        <dbReference type="Google" id="ProtNLM"/>
    </source>
</evidence>
<evidence type="ECO:0000313" key="2">
    <source>
        <dbReference type="EMBL" id="KAL3648190.1"/>
    </source>
</evidence>
<feature type="region of interest" description="Disordered" evidence="1">
    <location>
        <begin position="7"/>
        <end position="34"/>
    </location>
</feature>
<comment type="caution">
    <text evidence="2">The sequence shown here is derived from an EMBL/GenBank/DDBJ whole genome shotgun (WGS) entry which is preliminary data.</text>
</comment>
<sequence length="209" mass="23796">MEIEIYQPSQVGETDAANPTNAADSSTTISDNNNADSTTGWKWMWPNVKIPEGKETSILLDVKTDVIQEIKNRLGNKNLELFHESCFGAYLKYPRNQVPGTVIYLMLSQQVIKEGANKDELWFLVGDKFVRFSKYEYVLFTCLRFGPTNFDPNADCDIPTDGYIGNLSTPTTNFQKRARSIHLFWICSRNLLRISKDHVKAYSKLPRSG</sequence>
<gene>
    <name evidence="2" type="ORF">CASFOL_007614</name>
</gene>
<reference evidence="3" key="1">
    <citation type="journal article" date="2024" name="IScience">
        <title>Strigolactones Initiate the Formation of Haustorium-like Structures in Castilleja.</title>
        <authorList>
            <person name="Buerger M."/>
            <person name="Peterson D."/>
            <person name="Chory J."/>
        </authorList>
    </citation>
    <scope>NUCLEOTIDE SEQUENCE [LARGE SCALE GENOMIC DNA]</scope>
</reference>
<protein>
    <recommendedName>
        <fullName evidence="4">DUF1985 domain-containing protein</fullName>
    </recommendedName>
</protein>
<dbReference type="PANTHER" id="PTHR48449:SF1">
    <property type="entry name" value="DUF1985 DOMAIN-CONTAINING PROTEIN"/>
    <property type="match status" value="1"/>
</dbReference>